<dbReference type="InterPro" id="IPR037949">
    <property type="entry name" value="MopB_CT_Acetylene-hydratase"/>
</dbReference>
<reference evidence="7" key="1">
    <citation type="journal article" date="2019" name="Int. J. Syst. Evol. Microbiol.">
        <title>The Global Catalogue of Microorganisms (GCM) 10K type strain sequencing project: providing services to taxonomists for standard genome sequencing and annotation.</title>
        <authorList>
            <consortium name="The Broad Institute Genomics Platform"/>
            <consortium name="The Broad Institute Genome Sequencing Center for Infectious Disease"/>
            <person name="Wu L."/>
            <person name="Ma J."/>
        </authorList>
    </citation>
    <scope>NUCLEOTIDE SEQUENCE [LARGE SCALE GENOMIC DNA]</scope>
    <source>
        <strain evidence="7">CGMCC 4.1469</strain>
    </source>
</reference>
<dbReference type="InterPro" id="IPR006656">
    <property type="entry name" value="Mopterin_OxRdtase"/>
</dbReference>
<organism evidence="6 7">
    <name type="scientific">Kitasatospora aburaviensis</name>
    <dbReference type="NCBI Taxonomy" id="67265"/>
    <lineage>
        <taxon>Bacteria</taxon>
        <taxon>Bacillati</taxon>
        <taxon>Actinomycetota</taxon>
        <taxon>Actinomycetes</taxon>
        <taxon>Kitasatosporales</taxon>
        <taxon>Streptomycetaceae</taxon>
        <taxon>Kitasatospora</taxon>
    </lineage>
</organism>
<evidence type="ECO:0000256" key="2">
    <source>
        <dbReference type="ARBA" id="ARBA00022723"/>
    </source>
</evidence>
<evidence type="ECO:0000256" key="3">
    <source>
        <dbReference type="ARBA" id="ARBA00023004"/>
    </source>
</evidence>
<dbReference type="PROSITE" id="PS51669">
    <property type="entry name" value="4FE4S_MOW_BIS_MGD"/>
    <property type="match status" value="1"/>
</dbReference>
<keyword evidence="4" id="KW-0411">Iron-sulfur</keyword>
<protein>
    <submittedName>
        <fullName evidence="6">Molybdopterin-dependent oxidoreductase</fullName>
    </submittedName>
</protein>
<evidence type="ECO:0000313" key="7">
    <source>
        <dbReference type="Proteomes" id="UP001596067"/>
    </source>
</evidence>
<dbReference type="SUPFAM" id="SSF50692">
    <property type="entry name" value="ADC-like"/>
    <property type="match status" value="1"/>
</dbReference>
<evidence type="ECO:0000259" key="5">
    <source>
        <dbReference type="PROSITE" id="PS51669"/>
    </source>
</evidence>
<gene>
    <name evidence="6" type="ORF">ACFP0N_04005</name>
</gene>
<dbReference type="SMART" id="SM00926">
    <property type="entry name" value="Molybdop_Fe4S4"/>
    <property type="match status" value="1"/>
</dbReference>
<keyword evidence="7" id="KW-1185">Reference proteome</keyword>
<accession>A0ABW1ET77</accession>
<dbReference type="EMBL" id="JBHSOD010000003">
    <property type="protein sequence ID" value="MFC5884149.1"/>
    <property type="molecule type" value="Genomic_DNA"/>
</dbReference>
<dbReference type="InterPro" id="IPR009010">
    <property type="entry name" value="Asp_de-COase-like_dom_sf"/>
</dbReference>
<dbReference type="Pfam" id="PF04879">
    <property type="entry name" value="Molybdop_Fe4S4"/>
    <property type="match status" value="1"/>
</dbReference>
<name>A0ABW1ET77_9ACTN</name>
<dbReference type="Gene3D" id="2.40.40.20">
    <property type="match status" value="1"/>
</dbReference>
<dbReference type="Gene3D" id="2.20.25.90">
    <property type="entry name" value="ADC-like domains"/>
    <property type="match status" value="1"/>
</dbReference>
<comment type="caution">
    <text evidence="6">The sequence shown here is derived from an EMBL/GenBank/DDBJ whole genome shotgun (WGS) entry which is preliminary data.</text>
</comment>
<dbReference type="Pfam" id="PF01568">
    <property type="entry name" value="Molydop_binding"/>
    <property type="match status" value="1"/>
</dbReference>
<evidence type="ECO:0000256" key="4">
    <source>
        <dbReference type="ARBA" id="ARBA00023014"/>
    </source>
</evidence>
<dbReference type="Gene3D" id="3.40.228.10">
    <property type="entry name" value="Dimethylsulfoxide Reductase, domain 2"/>
    <property type="match status" value="1"/>
</dbReference>
<keyword evidence="2" id="KW-0479">Metal-binding</keyword>
<dbReference type="PANTHER" id="PTHR43742:SF6">
    <property type="entry name" value="OXIDOREDUCTASE YYAE-RELATED"/>
    <property type="match status" value="1"/>
</dbReference>
<proteinExistence type="inferred from homology"/>
<evidence type="ECO:0000313" key="6">
    <source>
        <dbReference type="EMBL" id="MFC5884149.1"/>
    </source>
</evidence>
<dbReference type="InterPro" id="IPR006963">
    <property type="entry name" value="Mopterin_OxRdtase_4Fe-4S_dom"/>
</dbReference>
<dbReference type="InterPro" id="IPR050612">
    <property type="entry name" value="Prok_Mopterin_Oxidored"/>
</dbReference>
<evidence type="ECO:0000256" key="1">
    <source>
        <dbReference type="ARBA" id="ARBA00010312"/>
    </source>
</evidence>
<dbReference type="PANTHER" id="PTHR43742">
    <property type="entry name" value="TRIMETHYLAMINE-N-OXIDE REDUCTASE"/>
    <property type="match status" value="1"/>
</dbReference>
<dbReference type="RefSeq" id="WP_313762514.1">
    <property type="nucleotide sequence ID" value="NZ_BAAAVH010000050.1"/>
</dbReference>
<dbReference type="Proteomes" id="UP001596067">
    <property type="component" value="Unassembled WGS sequence"/>
</dbReference>
<dbReference type="Gene3D" id="3.40.50.740">
    <property type="match status" value="1"/>
</dbReference>
<dbReference type="InterPro" id="IPR006657">
    <property type="entry name" value="MoPterin_dinucl-bd_dom"/>
</dbReference>
<comment type="similarity">
    <text evidence="1">Belongs to the prokaryotic molybdopterin-containing oxidoreductase family.</text>
</comment>
<dbReference type="Pfam" id="PF00384">
    <property type="entry name" value="Molybdopterin"/>
    <property type="match status" value="1"/>
</dbReference>
<dbReference type="CDD" id="cd02781">
    <property type="entry name" value="MopB_CT_Acetylene-hydratase"/>
    <property type="match status" value="1"/>
</dbReference>
<sequence>MTTQSPADRHRRPLPVVQVLAEDGRHRTICRMCHGGCGAIVTVDGGDLTAIEGDPENPNNHGFLCAKGRASLEHLKHPDRLATPLLRTGPRGSGEFREIGWDEALDRIAAALDRARTEHGPESVVLAQGTDRNYQEWVFRFANSFGTPNVLGPAHVCFYPRVMAGILTAGGFTFCDYEGRPDLVLVWGSNKALTHGDGVIGTRLLASVRDGTRMIVIDPRRTQLASRAEKFLQVRPGGDAALALAMIHTVIEADAYDHEFVEKYTVGFEDLAAHVADYTPEAVAERTGIPAEEIRATALAYAAAPSAAIELGTGPQQHRDSFHTCRAVLLLSAICGNLDRPGGDVLWDPPGIDGRRSFPRAELLPPEQAAKRLGGDRHRILAMSGWAHPGSVWDAVLDPAAPHRVTTMLVHGSNLLLNYADSDRIRKALERLDFLAAADLRLTPTAAMADVVLPVGGWLERDQIVEHAHYVAARRAFARVGDSRSDEWILTELAHRLGLSADFWPDARDSLDTRLEPIGMDWRQLAEIHYRATPLVYHKYRERGFGTRSGKVGLRCDALRAFGYPLLPVAGPPVGSPEDGPYLLTSAHSPFYFNSEFRDLPSLRSKEPEPLLDMHPEAAAREGLADGDWAELATRTGRIRLRVRVTDKIAPDVVVAPAAWWYPERGADGGWREANVNLLTSNEDENPEMGSSTFRGLRCTVTRVP</sequence>
<feature type="domain" description="4Fe-4S Mo/W bis-MGD-type" evidence="5">
    <location>
        <begin position="23"/>
        <end position="79"/>
    </location>
</feature>
<keyword evidence="3" id="KW-0408">Iron</keyword>
<dbReference type="SUPFAM" id="SSF53706">
    <property type="entry name" value="Formate dehydrogenase/DMSO reductase, domains 1-3"/>
    <property type="match status" value="1"/>
</dbReference>